<keyword evidence="2" id="KW-1185">Reference proteome</keyword>
<protein>
    <submittedName>
        <fullName evidence="1">Uncharacterized protein</fullName>
    </submittedName>
</protein>
<accession>A0ACC1YTS1</accession>
<gene>
    <name evidence="1" type="ORF">OWV82_000051</name>
</gene>
<dbReference type="Proteomes" id="UP001164539">
    <property type="component" value="Chromosome 1"/>
</dbReference>
<name>A0ACC1YTS1_MELAZ</name>
<reference evidence="1 2" key="1">
    <citation type="journal article" date="2023" name="Science">
        <title>Complex scaffold remodeling in plant triterpene biosynthesis.</title>
        <authorList>
            <person name="De La Pena R."/>
            <person name="Hodgson H."/>
            <person name="Liu J.C."/>
            <person name="Stephenson M.J."/>
            <person name="Martin A.C."/>
            <person name="Owen C."/>
            <person name="Harkess A."/>
            <person name="Leebens-Mack J."/>
            <person name="Jimenez L.E."/>
            <person name="Osbourn A."/>
            <person name="Sattely E.S."/>
        </authorList>
    </citation>
    <scope>NUCLEOTIDE SEQUENCE [LARGE SCALE GENOMIC DNA]</scope>
    <source>
        <strain evidence="2">cv. JPN11</strain>
        <tissue evidence="1">Leaf</tissue>
    </source>
</reference>
<proteinExistence type="predicted"/>
<evidence type="ECO:0000313" key="1">
    <source>
        <dbReference type="EMBL" id="KAJ4726856.1"/>
    </source>
</evidence>
<dbReference type="EMBL" id="CM051394">
    <property type="protein sequence ID" value="KAJ4726856.1"/>
    <property type="molecule type" value="Genomic_DNA"/>
</dbReference>
<organism evidence="1 2">
    <name type="scientific">Melia azedarach</name>
    <name type="common">Chinaberry tree</name>
    <dbReference type="NCBI Taxonomy" id="155640"/>
    <lineage>
        <taxon>Eukaryota</taxon>
        <taxon>Viridiplantae</taxon>
        <taxon>Streptophyta</taxon>
        <taxon>Embryophyta</taxon>
        <taxon>Tracheophyta</taxon>
        <taxon>Spermatophyta</taxon>
        <taxon>Magnoliopsida</taxon>
        <taxon>eudicotyledons</taxon>
        <taxon>Gunneridae</taxon>
        <taxon>Pentapetalae</taxon>
        <taxon>rosids</taxon>
        <taxon>malvids</taxon>
        <taxon>Sapindales</taxon>
        <taxon>Meliaceae</taxon>
        <taxon>Melia</taxon>
    </lineage>
</organism>
<comment type="caution">
    <text evidence="1">The sequence shown here is derived from an EMBL/GenBank/DDBJ whole genome shotgun (WGS) entry which is preliminary data.</text>
</comment>
<evidence type="ECO:0000313" key="2">
    <source>
        <dbReference type="Proteomes" id="UP001164539"/>
    </source>
</evidence>
<sequence>MRQRELVEFRTPQHPFLGTNNWGGASPLLARNIPKESLERRYLKLNTIRTRDEIIPAEDDEFNYLSCNHVSMSKHEPAAPTPSRKSTRGFFLKIIPLRKEKAAAQGTNLKKKRWFPRWDPHHRWPQGWC</sequence>